<dbReference type="Pfam" id="PF17864">
    <property type="entry name" value="AAA_lid_4"/>
    <property type="match status" value="1"/>
</dbReference>
<evidence type="ECO:0000256" key="8">
    <source>
        <dbReference type="ARBA" id="ARBA00023204"/>
    </source>
</evidence>
<comment type="catalytic activity">
    <reaction evidence="9">
        <text>ATP + H2O = ADP + phosphate + H(+)</text>
        <dbReference type="Rhea" id="RHEA:13065"/>
        <dbReference type="ChEBI" id="CHEBI:15377"/>
        <dbReference type="ChEBI" id="CHEBI:15378"/>
        <dbReference type="ChEBI" id="CHEBI:30616"/>
        <dbReference type="ChEBI" id="CHEBI:43474"/>
        <dbReference type="ChEBI" id="CHEBI:456216"/>
    </reaction>
</comment>
<dbReference type="GO" id="GO:0006310">
    <property type="term" value="P:DNA recombination"/>
    <property type="evidence" value="ECO:0007669"/>
    <property type="project" value="UniProtKB-UniRule"/>
</dbReference>
<keyword evidence="6 9" id="KW-0238">DNA-binding</keyword>
<feature type="binding site" evidence="9">
    <location>
        <position position="311"/>
    </location>
    <ligand>
        <name>DNA</name>
        <dbReference type="ChEBI" id="CHEBI:16991"/>
    </ligand>
</feature>
<feature type="binding site" evidence="9">
    <location>
        <position position="219"/>
    </location>
    <ligand>
        <name>ATP</name>
        <dbReference type="ChEBI" id="CHEBI:30616"/>
    </ligand>
</feature>
<gene>
    <name evidence="9 11" type="primary">ruvB</name>
    <name evidence="11" type="ORF">DDT42_00489</name>
</gene>
<dbReference type="NCBIfam" id="TIGR00635">
    <property type="entry name" value="ruvB"/>
    <property type="match status" value="1"/>
</dbReference>
<dbReference type="GO" id="GO:0009378">
    <property type="term" value="F:four-way junction helicase activity"/>
    <property type="evidence" value="ECO:0007669"/>
    <property type="project" value="InterPro"/>
</dbReference>
<feature type="binding site" evidence="9">
    <location>
        <position position="316"/>
    </location>
    <ligand>
        <name>DNA</name>
        <dbReference type="ChEBI" id="CHEBI:16991"/>
    </ligand>
</feature>
<dbReference type="InterPro" id="IPR004605">
    <property type="entry name" value="DNA_helicase_Holl-junc_RuvB"/>
</dbReference>
<evidence type="ECO:0000256" key="5">
    <source>
        <dbReference type="ARBA" id="ARBA00022840"/>
    </source>
</evidence>
<dbReference type="GO" id="GO:0048476">
    <property type="term" value="C:Holliday junction resolvase complex"/>
    <property type="evidence" value="ECO:0007669"/>
    <property type="project" value="UniProtKB-UniRule"/>
</dbReference>
<dbReference type="AlphaFoldDB" id="A0A9E2F0Q7"/>
<dbReference type="SUPFAM" id="SSF52540">
    <property type="entry name" value="P-loop containing nucleoside triphosphate hydrolases"/>
    <property type="match status" value="1"/>
</dbReference>
<evidence type="ECO:0000256" key="7">
    <source>
        <dbReference type="ARBA" id="ARBA00023172"/>
    </source>
</evidence>
<sequence length="338" mass="37959">MSTKERIVSPELLPIDDEVDLRPYQVNDFTGQSHIKEIMEISLLSAKKRSQPMDHVLLYGPPGLGKTTLAYIIASEMGSKYHRTTGPALERGGDLAAILSDINRGDVLFIDEIHRLNYLVEEMLYSVMEDFKLDIILGRGSAARTLVLNFPPFTIVGATTKAGMLSSPLRDRFGFSFRFRYYEESEIVSILKRAAGLMKVEIEDDALSETARRSRGTPRVALRLAKRIRDYALAKNQTEISLKLARDSFNLLNIDELGLDDVDRMFLKLIFTNFNGGPVGLESIAYAMGEDKKTIEDIIEPFLLQKGLLVRTGRGRVLTPLCLKHLNLETETKSLFNG</sequence>
<comment type="caution">
    <text evidence="9">Lacks conserved residue(s) required for the propagation of feature annotation.</text>
</comment>
<dbReference type="InterPro" id="IPR041445">
    <property type="entry name" value="AAA_lid_4"/>
</dbReference>
<feature type="binding site" evidence="9">
    <location>
        <begin position="129"/>
        <end position="131"/>
    </location>
    <ligand>
        <name>ATP</name>
        <dbReference type="ChEBI" id="CHEBI:30616"/>
    </ligand>
</feature>
<comment type="domain">
    <text evidence="9">Has 3 domains, the large (RuvB-L) and small ATPase (RuvB-S) domains and the C-terminal head (RuvB-H) domain. The head domain binds DNA, while the ATPase domains jointly bind ATP, ADP or are empty depending on the state of the subunit in the translocation cycle. During a single DNA translocation step the structure of each domain remains the same, but their relative positions change.</text>
</comment>
<evidence type="ECO:0000256" key="1">
    <source>
        <dbReference type="ARBA" id="ARBA00022490"/>
    </source>
</evidence>
<dbReference type="NCBIfam" id="NF000868">
    <property type="entry name" value="PRK00080.1"/>
    <property type="match status" value="1"/>
</dbReference>
<dbReference type="Pfam" id="PF05496">
    <property type="entry name" value="RuvB_N"/>
    <property type="match status" value="1"/>
</dbReference>
<comment type="similarity">
    <text evidence="9">Belongs to the RuvB family.</text>
</comment>
<dbReference type="InterPro" id="IPR027417">
    <property type="entry name" value="P-loop_NTPase"/>
</dbReference>
<feature type="region of interest" description="Small ATPAse domain (RuvB-S)" evidence="9">
    <location>
        <begin position="183"/>
        <end position="253"/>
    </location>
</feature>
<feature type="binding site" evidence="9">
    <location>
        <position position="63"/>
    </location>
    <ligand>
        <name>ATP</name>
        <dbReference type="ChEBI" id="CHEBI:30616"/>
    </ligand>
</feature>
<dbReference type="Gene3D" id="1.10.8.60">
    <property type="match status" value="1"/>
</dbReference>
<feature type="binding site" evidence="9">
    <location>
        <position position="68"/>
    </location>
    <ligand>
        <name>ATP</name>
        <dbReference type="ChEBI" id="CHEBI:30616"/>
    </ligand>
</feature>
<dbReference type="CDD" id="cd00009">
    <property type="entry name" value="AAA"/>
    <property type="match status" value="1"/>
</dbReference>
<evidence type="ECO:0000313" key="11">
    <source>
        <dbReference type="EMBL" id="MBT9144644.1"/>
    </source>
</evidence>
<feature type="domain" description="AAA+ ATPase" evidence="10">
    <location>
        <begin position="52"/>
        <end position="183"/>
    </location>
</feature>
<feature type="binding site" evidence="9">
    <location>
        <position position="182"/>
    </location>
    <ligand>
        <name>ATP</name>
        <dbReference type="ChEBI" id="CHEBI:30616"/>
    </ligand>
</feature>
<dbReference type="InterPro" id="IPR003593">
    <property type="entry name" value="AAA+_ATPase"/>
</dbReference>
<keyword evidence="2 9" id="KW-0547">Nucleotide-binding</keyword>
<dbReference type="EMBL" id="QLTW01000015">
    <property type="protein sequence ID" value="MBT9144644.1"/>
    <property type="molecule type" value="Genomic_DNA"/>
</dbReference>
<feature type="binding site" evidence="9">
    <location>
        <position position="66"/>
    </location>
    <ligand>
        <name>ATP</name>
        <dbReference type="ChEBI" id="CHEBI:30616"/>
    </ligand>
</feature>
<dbReference type="InterPro" id="IPR008823">
    <property type="entry name" value="RuvB_wg_C"/>
</dbReference>
<dbReference type="InterPro" id="IPR008824">
    <property type="entry name" value="RuvB-like_N"/>
</dbReference>
<comment type="function">
    <text evidence="9">The RuvA-RuvB-RuvC complex processes Holliday junction (HJ) DNA during genetic recombination and DNA repair, while the RuvA-RuvB complex plays an important role in the rescue of blocked DNA replication forks via replication fork reversal (RFR). RuvA specifically binds to HJ cruciform DNA, conferring on it an open structure. The RuvB hexamer acts as an ATP-dependent pump, pulling dsDNA into and through the RuvAB complex. RuvB forms 2 homohexamers on either side of HJ DNA bound by 1 or 2 RuvA tetramers; 4 subunits per hexamer contact DNA at a time. Coordinated motions by a converter formed by DNA-disengaged RuvB subunits stimulates ATP hydrolysis and nucleotide exchange. Immobilization of the converter enables RuvB to convert the ATP-contained energy into a lever motion, pulling 2 nucleotides of DNA out of the RuvA tetramer per ATP hydrolyzed, thus driving DNA branch migration. The RuvB motors rotate together with the DNA substrate, which together with the progressing nucleotide cycle form the mechanistic basis for DNA recombination by continuous HJ branch migration. Branch migration allows RuvC to scan DNA until it finds its consensus sequence, where it cleaves and resolves cruciform DNA.</text>
</comment>
<protein>
    <recommendedName>
        <fullName evidence="9">Holliday junction branch migration complex subunit RuvB</fullName>
        <ecNumber evidence="9">3.6.4.-</ecNumber>
    </recommendedName>
</protein>
<keyword evidence="11" id="KW-0347">Helicase</keyword>
<keyword evidence="5 9" id="KW-0067">ATP-binding</keyword>
<evidence type="ECO:0000256" key="2">
    <source>
        <dbReference type="ARBA" id="ARBA00022741"/>
    </source>
</evidence>
<evidence type="ECO:0000259" key="10">
    <source>
        <dbReference type="SMART" id="SM00382"/>
    </source>
</evidence>
<comment type="caution">
    <text evidence="11">The sequence shown here is derived from an EMBL/GenBank/DDBJ whole genome shotgun (WGS) entry which is preliminary data.</text>
</comment>
<dbReference type="InterPro" id="IPR036390">
    <property type="entry name" value="WH_DNA-bd_sf"/>
</dbReference>
<dbReference type="PANTHER" id="PTHR42848">
    <property type="match status" value="1"/>
</dbReference>
<dbReference type="GO" id="GO:0006281">
    <property type="term" value="P:DNA repair"/>
    <property type="evidence" value="ECO:0007669"/>
    <property type="project" value="UniProtKB-UniRule"/>
</dbReference>
<dbReference type="GO" id="GO:0016787">
    <property type="term" value="F:hydrolase activity"/>
    <property type="evidence" value="ECO:0007669"/>
    <property type="project" value="UniProtKB-KW"/>
</dbReference>
<dbReference type="GO" id="GO:0000400">
    <property type="term" value="F:four-way junction DNA binding"/>
    <property type="evidence" value="ECO:0007669"/>
    <property type="project" value="UniProtKB-UniRule"/>
</dbReference>
<feature type="binding site" evidence="9">
    <location>
        <position position="21"/>
    </location>
    <ligand>
        <name>ATP</name>
        <dbReference type="ChEBI" id="CHEBI:30616"/>
    </ligand>
</feature>
<evidence type="ECO:0000256" key="9">
    <source>
        <dbReference type="HAMAP-Rule" id="MF_00016"/>
    </source>
</evidence>
<keyword evidence="4 9" id="KW-0378">Hydrolase</keyword>
<keyword evidence="7 9" id="KW-0233">DNA recombination</keyword>
<dbReference type="SUPFAM" id="SSF46785">
    <property type="entry name" value="Winged helix' DNA-binding domain"/>
    <property type="match status" value="1"/>
</dbReference>
<feature type="binding site" evidence="9">
    <location>
        <position position="22"/>
    </location>
    <ligand>
        <name>ATP</name>
        <dbReference type="ChEBI" id="CHEBI:30616"/>
    </ligand>
</feature>
<feature type="region of interest" description="Head domain (RuvB-H)" evidence="9">
    <location>
        <begin position="256"/>
        <end position="338"/>
    </location>
</feature>
<feature type="binding site" evidence="9">
    <location>
        <position position="172"/>
    </location>
    <ligand>
        <name>ATP</name>
        <dbReference type="ChEBI" id="CHEBI:30616"/>
    </ligand>
</feature>
<comment type="subunit">
    <text evidence="9">Homohexamer. Forms an RuvA(8)-RuvB(12)-Holliday junction (HJ) complex. HJ DNA is sandwiched between 2 RuvA tetramers; dsDNA enters through RuvA and exits via RuvB. An RuvB hexamer assembles on each DNA strand where it exits the tetramer. Each RuvB hexamer is contacted by two RuvA subunits (via domain III) on 2 adjacent RuvB subunits; this complex drives branch migration. In the full resolvosome a probable DNA-RuvA(4)-RuvB(12)-RuvC(2) complex forms which resolves the HJ.</text>
</comment>
<name>A0A9E2F0Q7_PSYF1</name>
<evidence type="ECO:0000313" key="12">
    <source>
        <dbReference type="Proteomes" id="UP000811545"/>
    </source>
</evidence>
<dbReference type="Gene3D" id="1.10.10.10">
    <property type="entry name" value="Winged helix-like DNA-binding domain superfamily/Winged helix DNA-binding domain"/>
    <property type="match status" value="1"/>
</dbReference>
<feature type="binding site" evidence="9">
    <location>
        <position position="67"/>
    </location>
    <ligand>
        <name>Mg(2+)</name>
        <dbReference type="ChEBI" id="CHEBI:18420"/>
    </ligand>
</feature>
<comment type="subcellular location">
    <subcellularLocation>
        <location evidence="9">Cytoplasm</location>
    </subcellularLocation>
</comment>
<feature type="binding site" evidence="9">
    <location>
        <position position="67"/>
    </location>
    <ligand>
        <name>ATP</name>
        <dbReference type="ChEBI" id="CHEBI:30616"/>
    </ligand>
</feature>
<dbReference type="GO" id="GO:0005737">
    <property type="term" value="C:cytoplasm"/>
    <property type="evidence" value="ECO:0007669"/>
    <property type="project" value="UniProtKB-SubCell"/>
</dbReference>
<dbReference type="InterPro" id="IPR036388">
    <property type="entry name" value="WH-like_DNA-bd_sf"/>
</dbReference>
<dbReference type="HAMAP" id="MF_00016">
    <property type="entry name" value="DNA_HJ_migration_RuvB"/>
    <property type="match status" value="1"/>
</dbReference>
<dbReference type="GO" id="GO:0005524">
    <property type="term" value="F:ATP binding"/>
    <property type="evidence" value="ECO:0007669"/>
    <property type="project" value="UniProtKB-UniRule"/>
</dbReference>
<proteinExistence type="inferred from homology"/>
<evidence type="ECO:0000256" key="3">
    <source>
        <dbReference type="ARBA" id="ARBA00022763"/>
    </source>
</evidence>
<keyword evidence="8 9" id="KW-0234">DNA repair</keyword>
<dbReference type="Proteomes" id="UP000811545">
    <property type="component" value="Unassembled WGS sequence"/>
</dbReference>
<dbReference type="EC" id="3.6.4.-" evidence="9"/>
<evidence type="ECO:0000256" key="4">
    <source>
        <dbReference type="ARBA" id="ARBA00022801"/>
    </source>
</evidence>
<dbReference type="Gene3D" id="3.40.50.300">
    <property type="entry name" value="P-loop containing nucleotide triphosphate hydrolases"/>
    <property type="match status" value="1"/>
</dbReference>
<dbReference type="SMART" id="SM00382">
    <property type="entry name" value="AAA"/>
    <property type="match status" value="1"/>
</dbReference>
<dbReference type="PANTHER" id="PTHR42848:SF1">
    <property type="entry name" value="HOLLIDAY JUNCTION BRANCH MIGRATION COMPLEX SUBUNIT RUVB"/>
    <property type="match status" value="1"/>
</dbReference>
<dbReference type="Pfam" id="PF05491">
    <property type="entry name" value="WHD_RuvB"/>
    <property type="match status" value="1"/>
</dbReference>
<organism evidence="11 12">
    <name type="scientific">Psychracetigena formicireducens</name>
    <dbReference type="NCBI Taxonomy" id="2986056"/>
    <lineage>
        <taxon>Bacteria</taxon>
        <taxon>Bacillati</taxon>
        <taxon>Candidatus Lithacetigenota</taxon>
        <taxon>Candidatus Psychracetigena</taxon>
    </lineage>
</organism>
<keyword evidence="1 9" id="KW-0963">Cytoplasm</keyword>
<accession>A0A9E2F0Q7</accession>
<keyword evidence="3 9" id="KW-0227">DNA damage</keyword>
<reference evidence="11 12" key="1">
    <citation type="journal article" date="2021" name="bioRxiv">
        <title>Unique metabolic strategies in Hadean analogues reveal hints for primordial physiology.</title>
        <authorList>
            <person name="Nobu M.K."/>
            <person name="Nakai R."/>
            <person name="Tamazawa S."/>
            <person name="Mori H."/>
            <person name="Toyoda A."/>
            <person name="Ijiri A."/>
            <person name="Suzuki S."/>
            <person name="Kurokawa K."/>
            <person name="Kamagata Y."/>
            <person name="Tamaki H."/>
        </authorList>
    </citation>
    <scope>NUCLEOTIDE SEQUENCE [LARGE SCALE GENOMIC DNA]</scope>
    <source>
        <strain evidence="11">BS525</strain>
    </source>
</reference>
<evidence type="ECO:0000256" key="6">
    <source>
        <dbReference type="ARBA" id="ARBA00023125"/>
    </source>
</evidence>